<reference evidence="2" key="1">
    <citation type="submission" date="2021-01" db="EMBL/GenBank/DDBJ databases">
        <authorList>
            <person name="Zahm M."/>
            <person name="Roques C."/>
            <person name="Cabau C."/>
            <person name="Klopp C."/>
            <person name="Donnadieu C."/>
            <person name="Jouanno E."/>
            <person name="Lampietro C."/>
            <person name="Louis A."/>
            <person name="Herpin A."/>
            <person name="Echchiki A."/>
            <person name="Berthelot C."/>
            <person name="Parey E."/>
            <person name="Roest-Crollius H."/>
            <person name="Braasch I."/>
            <person name="Postlethwait J."/>
            <person name="Bobe J."/>
            <person name="Montfort J."/>
            <person name="Bouchez O."/>
            <person name="Begum T."/>
            <person name="Mejri S."/>
            <person name="Adams A."/>
            <person name="Chen W.-J."/>
            <person name="Guiguen Y."/>
        </authorList>
    </citation>
    <scope>NUCLEOTIDE SEQUENCE</scope>
    <source>
        <strain evidence="2">YG-15Mar2019-1</strain>
        <tissue evidence="2">Brain</tissue>
    </source>
</reference>
<name>A0A9D3T8B3_MEGAT</name>
<dbReference type="AlphaFoldDB" id="A0A9D3T8B3"/>
<accession>A0A9D3T8B3</accession>
<evidence type="ECO:0000313" key="2">
    <source>
        <dbReference type="EMBL" id="KAG7471058.1"/>
    </source>
</evidence>
<proteinExistence type="predicted"/>
<protein>
    <submittedName>
        <fullName evidence="2">Uncharacterized protein</fullName>
    </submittedName>
</protein>
<comment type="caution">
    <text evidence="2">The sequence shown here is derived from an EMBL/GenBank/DDBJ whole genome shotgun (WGS) entry which is preliminary data.</text>
</comment>
<feature type="compositionally biased region" description="Basic residues" evidence="1">
    <location>
        <begin position="24"/>
        <end position="35"/>
    </location>
</feature>
<dbReference type="EMBL" id="JAFDVH010000009">
    <property type="protein sequence ID" value="KAG7471058.1"/>
    <property type="molecule type" value="Genomic_DNA"/>
</dbReference>
<evidence type="ECO:0000313" key="3">
    <source>
        <dbReference type="Proteomes" id="UP001046870"/>
    </source>
</evidence>
<dbReference type="Proteomes" id="UP001046870">
    <property type="component" value="Chromosome 9"/>
</dbReference>
<evidence type="ECO:0000256" key="1">
    <source>
        <dbReference type="SAM" id="MobiDB-lite"/>
    </source>
</evidence>
<dbReference type="OrthoDB" id="10523407at2759"/>
<sequence length="73" mass="8360">MWHLMSAERSCSTIARGQLPIAARGHRSARKRGSGLRRNGTSRQDHYTALRLLLPLNIRQHNKTAGDGKQRRW</sequence>
<keyword evidence="3" id="KW-1185">Reference proteome</keyword>
<feature type="region of interest" description="Disordered" evidence="1">
    <location>
        <begin position="22"/>
        <end position="43"/>
    </location>
</feature>
<organism evidence="2 3">
    <name type="scientific">Megalops atlanticus</name>
    <name type="common">Tarpon</name>
    <name type="synonym">Clupea gigantea</name>
    <dbReference type="NCBI Taxonomy" id="7932"/>
    <lineage>
        <taxon>Eukaryota</taxon>
        <taxon>Metazoa</taxon>
        <taxon>Chordata</taxon>
        <taxon>Craniata</taxon>
        <taxon>Vertebrata</taxon>
        <taxon>Euteleostomi</taxon>
        <taxon>Actinopterygii</taxon>
        <taxon>Neopterygii</taxon>
        <taxon>Teleostei</taxon>
        <taxon>Elopiformes</taxon>
        <taxon>Megalopidae</taxon>
        <taxon>Megalops</taxon>
    </lineage>
</organism>
<gene>
    <name evidence="2" type="ORF">MATL_G00120340</name>
</gene>